<proteinExistence type="predicted"/>
<feature type="compositionally biased region" description="Acidic residues" evidence="1">
    <location>
        <begin position="70"/>
        <end position="101"/>
    </location>
</feature>
<dbReference type="RefSeq" id="WP_253762283.1">
    <property type="nucleotide sequence ID" value="NZ_JAMZDZ010000001.1"/>
</dbReference>
<comment type="caution">
    <text evidence="3">The sequence shown here is derived from an EMBL/GenBank/DDBJ whole genome shotgun (WGS) entry which is preliminary data.</text>
</comment>
<dbReference type="InterPro" id="IPR043763">
    <property type="entry name" value="DUF5709"/>
</dbReference>
<organism evidence="3 4">
    <name type="scientific">Hamadaea flava</name>
    <dbReference type="NCBI Taxonomy" id="1742688"/>
    <lineage>
        <taxon>Bacteria</taxon>
        <taxon>Bacillati</taxon>
        <taxon>Actinomycetota</taxon>
        <taxon>Actinomycetes</taxon>
        <taxon>Micromonosporales</taxon>
        <taxon>Micromonosporaceae</taxon>
        <taxon>Hamadaea</taxon>
    </lineage>
</organism>
<protein>
    <submittedName>
        <fullName evidence="3">DUF5709 domain-containing protein</fullName>
    </submittedName>
</protein>
<evidence type="ECO:0000313" key="3">
    <source>
        <dbReference type="EMBL" id="MFC4137072.1"/>
    </source>
</evidence>
<accession>A0ABV8M138</accession>
<feature type="region of interest" description="Disordered" evidence="1">
    <location>
        <begin position="1"/>
        <end position="145"/>
    </location>
</feature>
<evidence type="ECO:0000259" key="2">
    <source>
        <dbReference type="Pfam" id="PF18970"/>
    </source>
</evidence>
<keyword evidence="4" id="KW-1185">Reference proteome</keyword>
<sequence length="145" mass="15468">MTVPDGIPDYADDTSTAYDTGEHPRIDDTAPALPGDEPEYLTDESATPAEEADLTEGPSEALDVDRTQELDLEAGFDDPDEESDEVLIDDEEPDPYAEPDEPVGRLVAPDLGAGVDDEEEAWGEDTGEADGLSAEESAMHLSDEA</sequence>
<feature type="compositionally biased region" description="Acidic residues" evidence="1">
    <location>
        <begin position="115"/>
        <end position="128"/>
    </location>
</feature>
<name>A0ABV8M138_9ACTN</name>
<evidence type="ECO:0000256" key="1">
    <source>
        <dbReference type="SAM" id="MobiDB-lite"/>
    </source>
</evidence>
<reference evidence="4" key="1">
    <citation type="journal article" date="2019" name="Int. J. Syst. Evol. Microbiol.">
        <title>The Global Catalogue of Microorganisms (GCM) 10K type strain sequencing project: providing services to taxonomists for standard genome sequencing and annotation.</title>
        <authorList>
            <consortium name="The Broad Institute Genomics Platform"/>
            <consortium name="The Broad Institute Genome Sequencing Center for Infectious Disease"/>
            <person name="Wu L."/>
            <person name="Ma J."/>
        </authorList>
    </citation>
    <scope>NUCLEOTIDE SEQUENCE [LARGE SCALE GENOMIC DNA]</scope>
    <source>
        <strain evidence="4">CGMCC 4.7289</strain>
    </source>
</reference>
<dbReference type="Pfam" id="PF18970">
    <property type="entry name" value="DUF5709"/>
    <property type="match status" value="1"/>
</dbReference>
<evidence type="ECO:0000313" key="4">
    <source>
        <dbReference type="Proteomes" id="UP001595816"/>
    </source>
</evidence>
<dbReference type="EMBL" id="JBHSAY010000035">
    <property type="protein sequence ID" value="MFC4137072.1"/>
    <property type="molecule type" value="Genomic_DNA"/>
</dbReference>
<feature type="domain" description="DUF5709" evidence="2">
    <location>
        <begin position="99"/>
        <end position="144"/>
    </location>
</feature>
<dbReference type="Proteomes" id="UP001595816">
    <property type="component" value="Unassembled WGS sequence"/>
</dbReference>
<gene>
    <name evidence="3" type="ORF">ACFOZ4_41250</name>
</gene>